<comment type="caution">
    <text evidence="1">The sequence shown here is derived from an EMBL/GenBank/DDBJ whole genome shotgun (WGS) entry which is preliminary data.</text>
</comment>
<dbReference type="STRING" id="93625.A0A409XMY3"/>
<sequence length="152" mass="17861">TLDHNGFRFCFDPDVSRPLLDLEVKFFNENRKWNVPVVAIFMKFDDLISQVWNRNNTPEQNTQHALDTLQQKFEQPLRSYRFPPQGYVQLEALDKNESDHQIQIEELIKQTAASIDDLALKMLFVSIQQNNLKICIEYAIKNMVNQITNMVC</sequence>
<name>A0A409XMY3_PSICY</name>
<evidence type="ECO:0000313" key="1">
    <source>
        <dbReference type="EMBL" id="PPQ92142.1"/>
    </source>
</evidence>
<organism evidence="1 2">
    <name type="scientific">Psilocybe cyanescens</name>
    <dbReference type="NCBI Taxonomy" id="93625"/>
    <lineage>
        <taxon>Eukaryota</taxon>
        <taxon>Fungi</taxon>
        <taxon>Dikarya</taxon>
        <taxon>Basidiomycota</taxon>
        <taxon>Agaricomycotina</taxon>
        <taxon>Agaricomycetes</taxon>
        <taxon>Agaricomycetidae</taxon>
        <taxon>Agaricales</taxon>
        <taxon>Agaricineae</taxon>
        <taxon>Strophariaceae</taxon>
        <taxon>Psilocybe</taxon>
    </lineage>
</organism>
<proteinExistence type="predicted"/>
<dbReference type="Proteomes" id="UP000283269">
    <property type="component" value="Unassembled WGS sequence"/>
</dbReference>
<feature type="non-terminal residue" evidence="1">
    <location>
        <position position="1"/>
    </location>
</feature>
<accession>A0A409XMY3</accession>
<dbReference type="OrthoDB" id="3051419at2759"/>
<evidence type="ECO:0000313" key="2">
    <source>
        <dbReference type="Proteomes" id="UP000283269"/>
    </source>
</evidence>
<dbReference type="AlphaFoldDB" id="A0A409XMY3"/>
<protein>
    <submittedName>
        <fullName evidence="1">Uncharacterized protein</fullName>
    </submittedName>
</protein>
<dbReference type="InParanoid" id="A0A409XMY3"/>
<reference evidence="1 2" key="1">
    <citation type="journal article" date="2018" name="Evol. Lett.">
        <title>Horizontal gene cluster transfer increased hallucinogenic mushroom diversity.</title>
        <authorList>
            <person name="Reynolds H.T."/>
            <person name="Vijayakumar V."/>
            <person name="Gluck-Thaler E."/>
            <person name="Korotkin H.B."/>
            <person name="Matheny P.B."/>
            <person name="Slot J.C."/>
        </authorList>
    </citation>
    <scope>NUCLEOTIDE SEQUENCE [LARGE SCALE GENOMIC DNA]</scope>
    <source>
        <strain evidence="1 2">2631</strain>
    </source>
</reference>
<dbReference type="EMBL" id="NHYD01001082">
    <property type="protein sequence ID" value="PPQ92142.1"/>
    <property type="molecule type" value="Genomic_DNA"/>
</dbReference>
<keyword evidence="2" id="KW-1185">Reference proteome</keyword>
<gene>
    <name evidence="1" type="ORF">CVT25_007984</name>
</gene>